<sequence>MSAEVLSTLMARSVALTPKADKTPKKVTYKVFWKTTAFWTDADVADFHNDAPLIAEKLINEQYWNREGAVTNNKFTCEDFALRVLCEFASKRGLPVKLKTGVRTYRNMENYAAANHDRYASNMFGFSEMVMLTYGAPDMQRVGENTLAVESVEGLLPGDILAQAKDRPADLAHHIQMVVRITETEIEIRQGNTSGASFRPITTIQKWMGANMADPQNSGYAGMLIETGLYRKAEAGWNYKNLSTGSMAEDFLSIFLFYRWNFMEFNK</sequence>
<accession>A0A423M5L1</accession>
<organism evidence="1 2">
    <name type="scientific">Pseudomonas fluorescens</name>
    <dbReference type="NCBI Taxonomy" id="294"/>
    <lineage>
        <taxon>Bacteria</taxon>
        <taxon>Pseudomonadati</taxon>
        <taxon>Pseudomonadota</taxon>
        <taxon>Gammaproteobacteria</taxon>
        <taxon>Pseudomonadales</taxon>
        <taxon>Pseudomonadaceae</taxon>
        <taxon>Pseudomonas</taxon>
    </lineage>
</organism>
<dbReference type="EMBL" id="MOBX01000016">
    <property type="protein sequence ID" value="RON77269.1"/>
    <property type="molecule type" value="Genomic_DNA"/>
</dbReference>
<proteinExistence type="predicted"/>
<name>A0A423M5L1_PSEFL</name>
<dbReference type="RefSeq" id="WP_123454700.1">
    <property type="nucleotide sequence ID" value="NZ_MOBX01000016.1"/>
</dbReference>
<dbReference type="Proteomes" id="UP000285378">
    <property type="component" value="Unassembled WGS sequence"/>
</dbReference>
<dbReference type="OrthoDB" id="9021226at2"/>
<protein>
    <submittedName>
        <fullName evidence="1">Uncharacterized protein</fullName>
    </submittedName>
</protein>
<gene>
    <name evidence="1" type="ORF">BK670_26890</name>
</gene>
<evidence type="ECO:0000313" key="2">
    <source>
        <dbReference type="Proteomes" id="UP000285378"/>
    </source>
</evidence>
<dbReference type="AlphaFoldDB" id="A0A423M5L1"/>
<reference evidence="1 2" key="1">
    <citation type="submission" date="2016-10" db="EMBL/GenBank/DDBJ databases">
        <title>Comparative genome analysis of multiple Pseudomonas spp. focuses on biocontrol and plant growth promoting traits.</title>
        <authorList>
            <person name="Tao X.-Y."/>
            <person name="Taylor C.G."/>
        </authorList>
    </citation>
    <scope>NUCLEOTIDE SEQUENCE [LARGE SCALE GENOMIC DNA]</scope>
    <source>
        <strain evidence="1 2">28B5</strain>
    </source>
</reference>
<comment type="caution">
    <text evidence="1">The sequence shown here is derived from an EMBL/GenBank/DDBJ whole genome shotgun (WGS) entry which is preliminary data.</text>
</comment>
<evidence type="ECO:0000313" key="1">
    <source>
        <dbReference type="EMBL" id="RON77269.1"/>
    </source>
</evidence>